<dbReference type="SUPFAM" id="SSF51735">
    <property type="entry name" value="NAD(P)-binding Rossmann-fold domains"/>
    <property type="match status" value="1"/>
</dbReference>
<dbReference type="InterPro" id="IPR002347">
    <property type="entry name" value="SDR_fam"/>
</dbReference>
<dbReference type="PROSITE" id="PS00061">
    <property type="entry name" value="ADH_SHORT"/>
    <property type="match status" value="1"/>
</dbReference>
<dbReference type="InterPro" id="IPR020904">
    <property type="entry name" value="Sc_DH/Rdtase_CS"/>
</dbReference>
<comment type="caution">
    <text evidence="2">The sequence shown here is derived from an EMBL/GenBank/DDBJ whole genome shotgun (WGS) entry which is preliminary data.</text>
</comment>
<keyword evidence="3" id="KW-1185">Reference proteome</keyword>
<dbReference type="Pfam" id="PF13561">
    <property type="entry name" value="adh_short_C2"/>
    <property type="match status" value="1"/>
</dbReference>
<dbReference type="PRINTS" id="PR00080">
    <property type="entry name" value="SDRFAMILY"/>
</dbReference>
<organism evidence="2 3">
    <name type="scientific">Sabulicella glaciei</name>
    <dbReference type="NCBI Taxonomy" id="2984948"/>
    <lineage>
        <taxon>Bacteria</taxon>
        <taxon>Pseudomonadati</taxon>
        <taxon>Pseudomonadota</taxon>
        <taxon>Alphaproteobacteria</taxon>
        <taxon>Acetobacterales</taxon>
        <taxon>Acetobacteraceae</taxon>
        <taxon>Sabulicella</taxon>
    </lineage>
</organism>
<dbReference type="Gene3D" id="3.40.50.720">
    <property type="entry name" value="NAD(P)-binding Rossmann-like Domain"/>
    <property type="match status" value="1"/>
</dbReference>
<evidence type="ECO:0000313" key="2">
    <source>
        <dbReference type="EMBL" id="MCW8084985.1"/>
    </source>
</evidence>
<name>A0ABT3NS46_9PROT</name>
<gene>
    <name evidence="2" type="ORF">OF850_05050</name>
</gene>
<dbReference type="EMBL" id="JAPFQI010000001">
    <property type="protein sequence ID" value="MCW8084985.1"/>
    <property type="molecule type" value="Genomic_DNA"/>
</dbReference>
<dbReference type="PANTHER" id="PTHR42760">
    <property type="entry name" value="SHORT-CHAIN DEHYDROGENASES/REDUCTASES FAMILY MEMBER"/>
    <property type="match status" value="1"/>
</dbReference>
<comment type="similarity">
    <text evidence="1">Belongs to the short-chain dehydrogenases/reductases (SDR) family.</text>
</comment>
<reference evidence="2 3" key="1">
    <citation type="submission" date="2022-10" db="EMBL/GenBank/DDBJ databases">
        <title>Roseococcus glaciei nov., sp. nov., isolated from glacier.</title>
        <authorList>
            <person name="Liu Q."/>
            <person name="Xin Y.-H."/>
        </authorList>
    </citation>
    <scope>NUCLEOTIDE SEQUENCE [LARGE SCALE GENOMIC DNA]</scope>
    <source>
        <strain evidence="2 3">MDT2-1-1</strain>
    </source>
</reference>
<evidence type="ECO:0000256" key="1">
    <source>
        <dbReference type="ARBA" id="ARBA00006484"/>
    </source>
</evidence>
<dbReference type="CDD" id="cd05233">
    <property type="entry name" value="SDR_c"/>
    <property type="match status" value="1"/>
</dbReference>
<dbReference type="RefSeq" id="WP_301588792.1">
    <property type="nucleotide sequence ID" value="NZ_JAPFQI010000001.1"/>
</dbReference>
<proteinExistence type="inferred from homology"/>
<evidence type="ECO:0000313" key="3">
    <source>
        <dbReference type="Proteomes" id="UP001526430"/>
    </source>
</evidence>
<sequence length="253" mass="26004">MISYDLRGKAALVTGGASGIGLATVRILGKSGCKVAINHLADDARGQEQVEALRAEGMDVISAPGDVGDAEGCAAMVEAAAASLGRLDYLVNNAGTPGTRTSIAPHELDRLTEELWHAVLEVNLLGVFRCAKAAAPHLRKAGGAIVNTASIAGLSFPGSSPAYGASKAGVISITQNLARGLGPEVRVNAVAPGAVNSTWQVQWSNEERATTIEKAVLKRRCEPEDIAEAIVFLLAGAKMVTGQTLVVDGGLTL</sequence>
<dbReference type="PRINTS" id="PR00081">
    <property type="entry name" value="GDHRDH"/>
</dbReference>
<accession>A0ABT3NS46</accession>
<dbReference type="InterPro" id="IPR036291">
    <property type="entry name" value="NAD(P)-bd_dom_sf"/>
</dbReference>
<dbReference type="Proteomes" id="UP001526430">
    <property type="component" value="Unassembled WGS sequence"/>
</dbReference>
<protein>
    <submittedName>
        <fullName evidence="2">SDR family oxidoreductase</fullName>
    </submittedName>
</protein>